<evidence type="ECO:0000313" key="2">
    <source>
        <dbReference type="EMBL" id="CAB5229656.1"/>
    </source>
</evidence>
<reference evidence="1" key="1">
    <citation type="submission" date="2020-05" db="EMBL/GenBank/DDBJ databases">
        <authorList>
            <person name="Chiriac C."/>
            <person name="Salcher M."/>
            <person name="Ghai R."/>
            <person name="Kavagutti S V."/>
        </authorList>
    </citation>
    <scope>NUCLEOTIDE SEQUENCE</scope>
</reference>
<name>A0A6J5S6G6_9CAUD</name>
<organism evidence="1">
    <name type="scientific">uncultured Caudovirales phage</name>
    <dbReference type="NCBI Taxonomy" id="2100421"/>
    <lineage>
        <taxon>Viruses</taxon>
        <taxon>Duplodnaviria</taxon>
        <taxon>Heunggongvirae</taxon>
        <taxon>Uroviricota</taxon>
        <taxon>Caudoviricetes</taxon>
        <taxon>Peduoviridae</taxon>
        <taxon>Maltschvirus</taxon>
        <taxon>Maltschvirus maltsch</taxon>
    </lineage>
</organism>
<accession>A0A6J5S6G6</accession>
<dbReference type="EMBL" id="LR798417">
    <property type="protein sequence ID" value="CAB5229656.1"/>
    <property type="molecule type" value="Genomic_DNA"/>
</dbReference>
<gene>
    <name evidence="1" type="ORF">UFOVP1389_28</name>
    <name evidence="2" type="ORF">UFOVP1566_10</name>
</gene>
<dbReference type="EMBL" id="LR797342">
    <property type="protein sequence ID" value="CAB4204133.1"/>
    <property type="molecule type" value="Genomic_DNA"/>
</dbReference>
<sequence>MKIQLTVTYTDGETQDVEAVFADFVAFERVWSRSVARFEQEIRLTDLAWLAWSAETRAGRTFKKFDPEWIATVEDVATTGIEEGGSPLETTQPTG</sequence>
<protein>
    <submittedName>
        <fullName evidence="1">Uncharacterized protein</fullName>
    </submittedName>
</protein>
<proteinExistence type="predicted"/>
<evidence type="ECO:0000313" key="1">
    <source>
        <dbReference type="EMBL" id="CAB4204133.1"/>
    </source>
</evidence>